<keyword evidence="2" id="KW-0732">Signal</keyword>
<feature type="compositionally biased region" description="Basic and acidic residues" evidence="1">
    <location>
        <begin position="252"/>
        <end position="261"/>
    </location>
</feature>
<dbReference type="Proteomes" id="UP000799772">
    <property type="component" value="Unassembled WGS sequence"/>
</dbReference>
<evidence type="ECO:0000256" key="2">
    <source>
        <dbReference type="SAM" id="SignalP"/>
    </source>
</evidence>
<feature type="chain" id="PRO_5040471885" evidence="2">
    <location>
        <begin position="32"/>
        <end position="290"/>
    </location>
</feature>
<organism evidence="3 4">
    <name type="scientific">Rhizodiscina lignyota</name>
    <dbReference type="NCBI Taxonomy" id="1504668"/>
    <lineage>
        <taxon>Eukaryota</taxon>
        <taxon>Fungi</taxon>
        <taxon>Dikarya</taxon>
        <taxon>Ascomycota</taxon>
        <taxon>Pezizomycotina</taxon>
        <taxon>Dothideomycetes</taxon>
        <taxon>Pleosporomycetidae</taxon>
        <taxon>Aulographales</taxon>
        <taxon>Rhizodiscinaceae</taxon>
        <taxon>Rhizodiscina</taxon>
    </lineage>
</organism>
<dbReference type="EMBL" id="ML978124">
    <property type="protein sequence ID" value="KAF2100558.1"/>
    <property type="molecule type" value="Genomic_DNA"/>
</dbReference>
<keyword evidence="4" id="KW-1185">Reference proteome</keyword>
<evidence type="ECO:0000313" key="3">
    <source>
        <dbReference type="EMBL" id="KAF2100558.1"/>
    </source>
</evidence>
<dbReference type="AlphaFoldDB" id="A0A9P4M7L4"/>
<gene>
    <name evidence="3" type="ORF">NA57DRAFT_74163</name>
</gene>
<comment type="caution">
    <text evidence="3">The sequence shown here is derived from an EMBL/GenBank/DDBJ whole genome shotgun (WGS) entry which is preliminary data.</text>
</comment>
<protein>
    <submittedName>
        <fullName evidence="3">Uncharacterized protein</fullName>
    </submittedName>
</protein>
<evidence type="ECO:0000313" key="4">
    <source>
        <dbReference type="Proteomes" id="UP000799772"/>
    </source>
</evidence>
<sequence>MIPLSQQGRYCLLAFLVCGATVWLGPQFALTEEEETQPAWFEVLDWGVRAVHQWSLCKSEFKDAARCLFGQCQEHEASKSYAWLLAVLLQIPNMYAVFVRHGWRHPSTWEWIRRGIFPVHIRLAFVLLVASNWIRSMIMHSELLAASLKATRSSLSRYVLAGLAVGVEVALLPRFIQPVILEWFFLPEAILNLNDWRNIGWMNAAACLLLLQLDLHFWIAVTYEVEQCVKHYRDKIFDQKRRGFDFRSTAPEIDRAEKEKQPSNSACDTTKKDQSTDEPVQLRNPQPVDK</sequence>
<proteinExistence type="predicted"/>
<name>A0A9P4M7L4_9PEZI</name>
<evidence type="ECO:0000256" key="1">
    <source>
        <dbReference type="SAM" id="MobiDB-lite"/>
    </source>
</evidence>
<feature type="region of interest" description="Disordered" evidence="1">
    <location>
        <begin position="248"/>
        <end position="290"/>
    </location>
</feature>
<accession>A0A9P4M7L4</accession>
<reference evidence="3" key="1">
    <citation type="journal article" date="2020" name="Stud. Mycol.">
        <title>101 Dothideomycetes genomes: a test case for predicting lifestyles and emergence of pathogens.</title>
        <authorList>
            <person name="Haridas S."/>
            <person name="Albert R."/>
            <person name="Binder M."/>
            <person name="Bloem J."/>
            <person name="Labutti K."/>
            <person name="Salamov A."/>
            <person name="Andreopoulos B."/>
            <person name="Baker S."/>
            <person name="Barry K."/>
            <person name="Bills G."/>
            <person name="Bluhm B."/>
            <person name="Cannon C."/>
            <person name="Castanera R."/>
            <person name="Culley D."/>
            <person name="Daum C."/>
            <person name="Ezra D."/>
            <person name="Gonzalez J."/>
            <person name="Henrissat B."/>
            <person name="Kuo A."/>
            <person name="Liang C."/>
            <person name="Lipzen A."/>
            <person name="Lutzoni F."/>
            <person name="Magnuson J."/>
            <person name="Mondo S."/>
            <person name="Nolan M."/>
            <person name="Ohm R."/>
            <person name="Pangilinan J."/>
            <person name="Park H.-J."/>
            <person name="Ramirez L."/>
            <person name="Alfaro M."/>
            <person name="Sun H."/>
            <person name="Tritt A."/>
            <person name="Yoshinaga Y."/>
            <person name="Zwiers L.-H."/>
            <person name="Turgeon B."/>
            <person name="Goodwin S."/>
            <person name="Spatafora J."/>
            <person name="Crous P."/>
            <person name="Grigoriev I."/>
        </authorList>
    </citation>
    <scope>NUCLEOTIDE SEQUENCE</scope>
    <source>
        <strain evidence="3">CBS 133067</strain>
    </source>
</reference>
<feature type="signal peptide" evidence="2">
    <location>
        <begin position="1"/>
        <end position="31"/>
    </location>
</feature>